<name>A0A2A6RE31_9CHLR</name>
<comment type="caution">
    <text evidence="2">The sequence shown here is derived from an EMBL/GenBank/DDBJ whole genome shotgun (WGS) entry which is preliminary data.</text>
</comment>
<feature type="compositionally biased region" description="Basic and acidic residues" evidence="1">
    <location>
        <begin position="90"/>
        <end position="106"/>
    </location>
</feature>
<feature type="compositionally biased region" description="Basic and acidic residues" evidence="1">
    <location>
        <begin position="53"/>
        <end position="62"/>
    </location>
</feature>
<dbReference type="EMBL" id="NQWI01000175">
    <property type="protein sequence ID" value="PDW00626.1"/>
    <property type="molecule type" value="Genomic_DNA"/>
</dbReference>
<protein>
    <submittedName>
        <fullName evidence="2">Uncharacterized protein</fullName>
    </submittedName>
</protein>
<proteinExistence type="predicted"/>
<feature type="compositionally biased region" description="Polar residues" evidence="1">
    <location>
        <begin position="1"/>
        <end position="13"/>
    </location>
</feature>
<feature type="region of interest" description="Disordered" evidence="1">
    <location>
        <begin position="80"/>
        <end position="106"/>
    </location>
</feature>
<organism evidence="2 3">
    <name type="scientific">Candidatus Viridilinea mediisalina</name>
    <dbReference type="NCBI Taxonomy" id="2024553"/>
    <lineage>
        <taxon>Bacteria</taxon>
        <taxon>Bacillati</taxon>
        <taxon>Chloroflexota</taxon>
        <taxon>Chloroflexia</taxon>
        <taxon>Chloroflexales</taxon>
        <taxon>Chloroflexineae</taxon>
        <taxon>Oscillochloridaceae</taxon>
        <taxon>Candidatus Viridilinea</taxon>
    </lineage>
</organism>
<reference evidence="3" key="1">
    <citation type="submission" date="2017-08" db="EMBL/GenBank/DDBJ databases">
        <authorList>
            <person name="Grouzdev D.S."/>
            <person name="Gaisin V.A."/>
            <person name="Rysina M.S."/>
            <person name="Gorlenko V.M."/>
        </authorList>
    </citation>
    <scope>NUCLEOTIDE SEQUENCE [LARGE SCALE GENOMIC DNA]</scope>
    <source>
        <strain evidence="3">Kir15-3F</strain>
    </source>
</reference>
<evidence type="ECO:0000313" key="2">
    <source>
        <dbReference type="EMBL" id="PDW00626.1"/>
    </source>
</evidence>
<keyword evidence="3" id="KW-1185">Reference proteome</keyword>
<feature type="compositionally biased region" description="Basic and acidic residues" evidence="1">
    <location>
        <begin position="18"/>
        <end position="38"/>
    </location>
</feature>
<accession>A0A2A6RE31</accession>
<gene>
    <name evidence="2" type="ORF">CJ255_20450</name>
</gene>
<feature type="region of interest" description="Disordered" evidence="1">
    <location>
        <begin position="1"/>
        <end position="66"/>
    </location>
</feature>
<dbReference type="AlphaFoldDB" id="A0A2A6RE31"/>
<evidence type="ECO:0000313" key="3">
    <source>
        <dbReference type="Proteomes" id="UP000220527"/>
    </source>
</evidence>
<sequence length="106" mass="11287">MTSCGSFARSEQQALDALGDKKGEEVEAEAAKGSERRLMATGEQPAQRQRKGAGKDHPDQGAHRGIVAYPTGQIEIVERPGQTKGQGSEHNGKGAKIEFVEHGATF</sequence>
<evidence type="ECO:0000256" key="1">
    <source>
        <dbReference type="SAM" id="MobiDB-lite"/>
    </source>
</evidence>
<dbReference type="Proteomes" id="UP000220527">
    <property type="component" value="Unassembled WGS sequence"/>
</dbReference>